<dbReference type="Proteomes" id="UP000192491">
    <property type="component" value="Unassembled WGS sequence"/>
</dbReference>
<dbReference type="AlphaFoldDB" id="A0A1Y1QQB5"/>
<evidence type="ECO:0000313" key="1">
    <source>
        <dbReference type="EMBL" id="OQX11168.1"/>
    </source>
</evidence>
<name>A0A1Y1QQB5_9GAMM</name>
<sequence length="469" mass="52956">MQFDDAKIDLKNLPDLLTRYDSPLLQVASGELRQYLTALLNALFWKATKPEALFDESTAKQALQDEKRLQSLLGVAESALGTHNLKYPNANVNQGAVFEQNLAREIGQNLQPWVSSRSVALTRTVGGAGNAAWAAEIRLLGTEFLLDGQRVRMADALAQREGTVWDTLLVLGLREGDAEKLGGVLRQRLQQSDKGYLDRLSKQVFFPLRDGEDIVITPVQHFGLAREFHTRFFQRVKKENPQQERFQTRALKVGGANPINAGPYNAEIAGLYRHLLAEVPPANRRPFAGDIEKEQAFEEHAQLLLARLRQRQTVFPLPNQLVFDDTFLSGEAIAQHGWSGGARRRKSNAYNRNTYQVAVDYIAEQLLQDATHLAEWLAAQAESVLLQPEFEKVSMLEKAWLDPRLRPQARLGAAQVEMLLTDALRLFKACQHHYQFDAEPQKWEKQARILSIGDEEALRSSLTTLIREF</sequence>
<evidence type="ECO:0000313" key="2">
    <source>
        <dbReference type="Proteomes" id="UP000192491"/>
    </source>
</evidence>
<accession>A0A1Y1QQB5</accession>
<proteinExistence type="predicted"/>
<gene>
    <name evidence="1" type="ORF">BWK73_18360</name>
</gene>
<dbReference type="EMBL" id="MTEJ01000094">
    <property type="protein sequence ID" value="OQX11168.1"/>
    <property type="molecule type" value="Genomic_DNA"/>
</dbReference>
<comment type="caution">
    <text evidence="1">The sequence shown here is derived from an EMBL/GenBank/DDBJ whole genome shotgun (WGS) entry which is preliminary data.</text>
</comment>
<evidence type="ECO:0008006" key="3">
    <source>
        <dbReference type="Google" id="ProtNLM"/>
    </source>
</evidence>
<protein>
    <recommendedName>
        <fullName evidence="3">Type I-F CRISPR-associated protein Csy1</fullName>
    </recommendedName>
</protein>
<reference evidence="1 2" key="1">
    <citation type="submission" date="2017-01" db="EMBL/GenBank/DDBJ databases">
        <title>Novel large sulfur bacteria in the metagenomes of groundwater-fed chemosynthetic microbial mats in the Lake Huron basin.</title>
        <authorList>
            <person name="Sharrar A.M."/>
            <person name="Flood B.E."/>
            <person name="Bailey J.V."/>
            <person name="Jones D.S."/>
            <person name="Biddanda B."/>
            <person name="Ruberg S.A."/>
            <person name="Marcus D.N."/>
            <person name="Dick G.J."/>
        </authorList>
    </citation>
    <scope>NUCLEOTIDE SEQUENCE [LARGE SCALE GENOMIC DNA]</scope>
    <source>
        <strain evidence="1">A8</strain>
    </source>
</reference>
<organism evidence="1 2">
    <name type="scientific">Thiothrix lacustris</name>
    <dbReference type="NCBI Taxonomy" id="525917"/>
    <lineage>
        <taxon>Bacteria</taxon>
        <taxon>Pseudomonadati</taxon>
        <taxon>Pseudomonadota</taxon>
        <taxon>Gammaproteobacteria</taxon>
        <taxon>Thiotrichales</taxon>
        <taxon>Thiotrichaceae</taxon>
        <taxon>Thiothrix</taxon>
    </lineage>
</organism>